<dbReference type="SUPFAM" id="SSF56112">
    <property type="entry name" value="Protein kinase-like (PK-like)"/>
    <property type="match status" value="1"/>
</dbReference>
<dbReference type="FunFam" id="1.10.510.10:FF:000011">
    <property type="entry name" value="Non-specific serine/threonine protein kinase"/>
    <property type="match status" value="1"/>
</dbReference>
<keyword evidence="5" id="KW-0723">Serine/threonine-protein kinase</keyword>
<evidence type="ECO:0000256" key="13">
    <source>
        <dbReference type="SAM" id="MobiDB-lite"/>
    </source>
</evidence>
<dbReference type="GO" id="GO:0005524">
    <property type="term" value="F:ATP binding"/>
    <property type="evidence" value="ECO:0007669"/>
    <property type="project" value="UniProtKB-UniRule"/>
</dbReference>
<keyword evidence="14" id="KW-0812">Transmembrane</keyword>
<dbReference type="InterPro" id="IPR036936">
    <property type="entry name" value="CRIB_dom_sf"/>
</dbReference>
<evidence type="ECO:0000256" key="2">
    <source>
        <dbReference type="ARBA" id="ARBA00008874"/>
    </source>
</evidence>
<sequence length="554" mass="61338">MGASSEKDPSASGIHEISSPTGVKHNLHINIDMVTGDLILSETWKKLLKSADISSGFVIVYIIVAYFLFLLQLSMPFKIGGKKRPSGSSSSDNAPAMNIGPPTAVKHNFHVGFNQETGDFEGLPPAWTALLQSSNISKADQAANPEAVINSLRTFTKSVKKKPGEGKFINVQQSIAESDDELDYSDEEKRNSKKSNEEKLPAPHNVDPPVFERTPSDAEQHKTDIVDGVNKITIDNDNEPPAEAIQRRPKSQKKNMTDEEINNGLRALASPGDPTSKYTTQKKLGAGASGCVYMAKPIKEGDTVVAIKSMDLANQPKKELLITEIEVMKTYRHQNIVNFLDCYFLSEKNELWVVMEYLDGGALTDVVTETIMNEGQIAAVTRECLQALNYLHSKGIIHRDIKSDNVLLGMNGSVKLTDFGFCAQLSGDNSKRQTMVGTPYWMAPEVVSRKHYGKKVDVWSMGIMIIEMLEGEPPYLNETPLKAIYRIATKGKPEIKNFEKLSKLLQNFIDRTLEVDVEDRADTDELLVHDFLKCAKDLKTLRPLIVAAKQATGR</sequence>
<dbReference type="InterPro" id="IPR011009">
    <property type="entry name" value="Kinase-like_dom_sf"/>
</dbReference>
<dbReference type="Proteomes" id="UP000005408">
    <property type="component" value="Unassembled WGS sequence"/>
</dbReference>
<evidence type="ECO:0000256" key="4">
    <source>
        <dbReference type="ARBA" id="ARBA00022490"/>
    </source>
</evidence>
<dbReference type="InterPro" id="IPR000719">
    <property type="entry name" value="Prot_kinase_dom"/>
</dbReference>
<dbReference type="Pfam" id="PF00786">
    <property type="entry name" value="PBD"/>
    <property type="match status" value="2"/>
</dbReference>
<dbReference type="InterPro" id="IPR033923">
    <property type="entry name" value="PAK_BD"/>
</dbReference>
<keyword evidence="6" id="KW-0808">Transferase</keyword>
<dbReference type="GO" id="GO:0005737">
    <property type="term" value="C:cytoplasm"/>
    <property type="evidence" value="ECO:0007669"/>
    <property type="project" value="UniProtKB-SubCell"/>
</dbReference>
<keyword evidence="7 12" id="KW-0547">Nucleotide-binding</keyword>
<dbReference type="Gene3D" id="3.30.200.20">
    <property type="entry name" value="Phosphorylase Kinase, domain 1"/>
    <property type="match status" value="1"/>
</dbReference>
<dbReference type="InterPro" id="IPR017441">
    <property type="entry name" value="Protein_kinase_ATP_BS"/>
</dbReference>
<dbReference type="InterPro" id="IPR000095">
    <property type="entry name" value="CRIB_dom"/>
</dbReference>
<protein>
    <recommendedName>
        <fullName evidence="3">non-specific serine/threonine protein kinase</fullName>
        <ecNumber evidence="3">2.7.11.1</ecNumber>
    </recommendedName>
</protein>
<feature type="compositionally biased region" description="Acidic residues" evidence="13">
    <location>
        <begin position="177"/>
        <end position="186"/>
    </location>
</feature>
<dbReference type="PROSITE" id="PS00108">
    <property type="entry name" value="PROTEIN_KINASE_ST"/>
    <property type="match status" value="1"/>
</dbReference>
<comment type="subcellular location">
    <subcellularLocation>
        <location evidence="1">Cytoplasm</location>
    </subcellularLocation>
</comment>
<name>A0A8W8LQI9_MAGGI</name>
<keyword evidence="18" id="KW-1185">Reference proteome</keyword>
<dbReference type="SMART" id="SM00220">
    <property type="entry name" value="S_TKc"/>
    <property type="match status" value="1"/>
</dbReference>
<dbReference type="PANTHER" id="PTHR45832">
    <property type="entry name" value="SERINE/THREONINE-PROTEIN KINASE SAMKA-RELATED-RELATED"/>
    <property type="match status" value="1"/>
</dbReference>
<evidence type="ECO:0000256" key="7">
    <source>
        <dbReference type="ARBA" id="ARBA00022741"/>
    </source>
</evidence>
<comment type="catalytic activity">
    <reaction evidence="11">
        <text>L-seryl-[protein] + ATP = O-phospho-L-seryl-[protein] + ADP + H(+)</text>
        <dbReference type="Rhea" id="RHEA:17989"/>
        <dbReference type="Rhea" id="RHEA-COMP:9863"/>
        <dbReference type="Rhea" id="RHEA-COMP:11604"/>
        <dbReference type="ChEBI" id="CHEBI:15378"/>
        <dbReference type="ChEBI" id="CHEBI:29999"/>
        <dbReference type="ChEBI" id="CHEBI:30616"/>
        <dbReference type="ChEBI" id="CHEBI:83421"/>
        <dbReference type="ChEBI" id="CHEBI:456216"/>
        <dbReference type="EC" id="2.7.11.1"/>
    </reaction>
</comment>
<dbReference type="PROSITE" id="PS50108">
    <property type="entry name" value="CRIB"/>
    <property type="match status" value="2"/>
</dbReference>
<evidence type="ECO:0000313" key="18">
    <source>
        <dbReference type="Proteomes" id="UP000005408"/>
    </source>
</evidence>
<evidence type="ECO:0000256" key="9">
    <source>
        <dbReference type="ARBA" id="ARBA00022840"/>
    </source>
</evidence>
<feature type="transmembrane region" description="Helical" evidence="14">
    <location>
        <begin position="53"/>
        <end position="74"/>
    </location>
</feature>
<evidence type="ECO:0000256" key="3">
    <source>
        <dbReference type="ARBA" id="ARBA00012513"/>
    </source>
</evidence>
<dbReference type="PROSITE" id="PS50011">
    <property type="entry name" value="PROTEIN_KINASE_DOM"/>
    <property type="match status" value="1"/>
</dbReference>
<dbReference type="FunFam" id="3.30.200.20:FF:000705">
    <property type="entry name" value="Non-specific serine/threonine protein kinase"/>
    <property type="match status" value="1"/>
</dbReference>
<dbReference type="InterPro" id="IPR008271">
    <property type="entry name" value="Ser/Thr_kinase_AS"/>
</dbReference>
<comment type="similarity">
    <text evidence="2">Belongs to the protein kinase superfamily. STE Ser/Thr protein kinase family. STE20 subfamily.</text>
</comment>
<feature type="domain" description="Protein kinase" evidence="15">
    <location>
        <begin position="278"/>
        <end position="532"/>
    </location>
</feature>
<dbReference type="EnsemblMetazoa" id="G29219.1">
    <property type="protein sequence ID" value="G29219.1:cds"/>
    <property type="gene ID" value="G29219"/>
</dbReference>
<evidence type="ECO:0000256" key="8">
    <source>
        <dbReference type="ARBA" id="ARBA00022777"/>
    </source>
</evidence>
<keyword evidence="14" id="KW-0472">Membrane</keyword>
<evidence type="ECO:0000256" key="5">
    <source>
        <dbReference type="ARBA" id="ARBA00022527"/>
    </source>
</evidence>
<keyword evidence="8" id="KW-0418">Kinase</keyword>
<dbReference type="Pfam" id="PF00069">
    <property type="entry name" value="Pkinase"/>
    <property type="match status" value="1"/>
</dbReference>
<evidence type="ECO:0000256" key="14">
    <source>
        <dbReference type="SAM" id="Phobius"/>
    </source>
</evidence>
<evidence type="ECO:0000259" key="15">
    <source>
        <dbReference type="PROSITE" id="PS50011"/>
    </source>
</evidence>
<feature type="binding site" evidence="12">
    <location>
        <position position="308"/>
    </location>
    <ligand>
        <name>ATP</name>
        <dbReference type="ChEBI" id="CHEBI:30616"/>
    </ligand>
</feature>
<accession>A0A8W8LQI9</accession>
<keyword evidence="9 12" id="KW-0067">ATP-binding</keyword>
<dbReference type="Gene3D" id="3.90.810.10">
    <property type="entry name" value="CRIB domain"/>
    <property type="match status" value="2"/>
</dbReference>
<evidence type="ECO:0000256" key="11">
    <source>
        <dbReference type="ARBA" id="ARBA00048679"/>
    </source>
</evidence>
<dbReference type="SMART" id="SM00285">
    <property type="entry name" value="PBD"/>
    <property type="match status" value="2"/>
</dbReference>
<evidence type="ECO:0000256" key="6">
    <source>
        <dbReference type="ARBA" id="ARBA00022679"/>
    </source>
</evidence>
<feature type="domain" description="CRIB" evidence="16">
    <location>
        <begin position="17"/>
        <end position="30"/>
    </location>
</feature>
<reference evidence="17" key="1">
    <citation type="submission" date="2022-08" db="UniProtKB">
        <authorList>
            <consortium name="EnsemblMetazoa"/>
        </authorList>
    </citation>
    <scope>IDENTIFICATION</scope>
    <source>
        <strain evidence="17">05x7-T-G4-1.051#20</strain>
    </source>
</reference>
<feature type="compositionally biased region" description="Basic and acidic residues" evidence="13">
    <location>
        <begin position="187"/>
        <end position="201"/>
    </location>
</feature>
<evidence type="ECO:0000259" key="16">
    <source>
        <dbReference type="PROSITE" id="PS50108"/>
    </source>
</evidence>
<evidence type="ECO:0000256" key="10">
    <source>
        <dbReference type="ARBA" id="ARBA00047899"/>
    </source>
</evidence>
<keyword evidence="4" id="KW-0963">Cytoplasm</keyword>
<dbReference type="AlphaFoldDB" id="A0A8W8LQI9"/>
<organism evidence="17 18">
    <name type="scientific">Magallana gigas</name>
    <name type="common">Pacific oyster</name>
    <name type="synonym">Crassostrea gigas</name>
    <dbReference type="NCBI Taxonomy" id="29159"/>
    <lineage>
        <taxon>Eukaryota</taxon>
        <taxon>Metazoa</taxon>
        <taxon>Spiralia</taxon>
        <taxon>Lophotrochozoa</taxon>
        <taxon>Mollusca</taxon>
        <taxon>Bivalvia</taxon>
        <taxon>Autobranchia</taxon>
        <taxon>Pteriomorphia</taxon>
        <taxon>Ostreida</taxon>
        <taxon>Ostreoidea</taxon>
        <taxon>Ostreidae</taxon>
        <taxon>Magallana</taxon>
    </lineage>
</organism>
<dbReference type="PROSITE" id="PS00107">
    <property type="entry name" value="PROTEIN_KINASE_ATP"/>
    <property type="match status" value="1"/>
</dbReference>
<dbReference type="EC" id="2.7.11.1" evidence="3"/>
<evidence type="ECO:0000256" key="12">
    <source>
        <dbReference type="PROSITE-ProRule" id="PRU10141"/>
    </source>
</evidence>
<feature type="region of interest" description="Disordered" evidence="13">
    <location>
        <begin position="171"/>
        <end position="219"/>
    </location>
</feature>
<evidence type="ECO:0000256" key="1">
    <source>
        <dbReference type="ARBA" id="ARBA00004496"/>
    </source>
</evidence>
<dbReference type="InterPro" id="IPR051931">
    <property type="entry name" value="PAK3-like"/>
</dbReference>
<dbReference type="GO" id="GO:0004674">
    <property type="term" value="F:protein serine/threonine kinase activity"/>
    <property type="evidence" value="ECO:0007669"/>
    <property type="project" value="UniProtKB-KW"/>
</dbReference>
<proteinExistence type="inferred from homology"/>
<feature type="domain" description="CRIB" evidence="16">
    <location>
        <begin position="99"/>
        <end position="112"/>
    </location>
</feature>
<feature type="region of interest" description="Disordered" evidence="13">
    <location>
        <begin position="232"/>
        <end position="256"/>
    </location>
</feature>
<dbReference type="Gene3D" id="1.10.510.10">
    <property type="entry name" value="Transferase(Phosphotransferase) domain 1"/>
    <property type="match status" value="1"/>
</dbReference>
<evidence type="ECO:0000313" key="17">
    <source>
        <dbReference type="EnsemblMetazoa" id="G29219.1:cds"/>
    </source>
</evidence>
<keyword evidence="14" id="KW-1133">Transmembrane helix</keyword>
<dbReference type="CDD" id="cd01093">
    <property type="entry name" value="CRIB_PAK_like"/>
    <property type="match status" value="1"/>
</dbReference>
<comment type="catalytic activity">
    <reaction evidence="10">
        <text>L-threonyl-[protein] + ATP = O-phospho-L-threonyl-[protein] + ADP + H(+)</text>
        <dbReference type="Rhea" id="RHEA:46608"/>
        <dbReference type="Rhea" id="RHEA-COMP:11060"/>
        <dbReference type="Rhea" id="RHEA-COMP:11605"/>
        <dbReference type="ChEBI" id="CHEBI:15378"/>
        <dbReference type="ChEBI" id="CHEBI:30013"/>
        <dbReference type="ChEBI" id="CHEBI:30616"/>
        <dbReference type="ChEBI" id="CHEBI:61977"/>
        <dbReference type="ChEBI" id="CHEBI:456216"/>
        <dbReference type="EC" id="2.7.11.1"/>
    </reaction>
</comment>
<dbReference type="PANTHER" id="PTHR45832:SF22">
    <property type="entry name" value="SERINE_THREONINE-PROTEIN KINASE SAMKA-RELATED"/>
    <property type="match status" value="1"/>
</dbReference>